<reference evidence="4 5" key="1">
    <citation type="submission" date="2020-08" db="EMBL/GenBank/DDBJ databases">
        <authorList>
            <person name="Koutsovoulos G."/>
            <person name="Danchin GJ E."/>
        </authorList>
    </citation>
    <scope>NUCLEOTIDE SEQUENCE [LARGE SCALE GENOMIC DNA]</scope>
</reference>
<sequence length="135" mass="15059">MLNQNIYYFFIPLVIIISSSFSHGWQLNQPFTGSFTYYNDKGYGACGQWVNAEAEMLVAISHTEWIPNGNPNNDPICRNICLKVDYNGKSITVPIKDKCPSCDSTHADLSQVAFAQLENLAVGHAYNAVLTYVQC</sequence>
<dbReference type="InterPro" id="IPR009009">
    <property type="entry name" value="RlpA-like_DPBB"/>
</dbReference>
<feature type="transmembrane region" description="Helical" evidence="2">
    <location>
        <begin position="6"/>
        <end position="25"/>
    </location>
</feature>
<proteinExistence type="predicted"/>
<dbReference type="CDD" id="cd22273">
    <property type="entry name" value="DPBB_SPI-like"/>
    <property type="match status" value="1"/>
</dbReference>
<comment type="caution">
    <text evidence="4">The sequence shown here is derived from an EMBL/GenBank/DDBJ whole genome shotgun (WGS) entry which is preliminary data.</text>
</comment>
<evidence type="ECO:0000313" key="4">
    <source>
        <dbReference type="EMBL" id="CAD2202874.1"/>
    </source>
</evidence>
<keyword evidence="2" id="KW-0472">Membrane</keyword>
<accession>A0A6V7XUB7</accession>
<dbReference type="OrthoDB" id="9983485at2759"/>
<dbReference type="Pfam" id="PF03330">
    <property type="entry name" value="DPBB_1"/>
    <property type="match status" value="1"/>
</dbReference>
<keyword evidence="2" id="KW-1133">Transmembrane helix</keyword>
<gene>
    <name evidence="4" type="ORF">MENT_LOCUS56528</name>
</gene>
<dbReference type="PANTHER" id="PTHR31836:SF28">
    <property type="entry name" value="SRCR DOMAIN-CONTAINING PROTEIN-RELATED"/>
    <property type="match status" value="1"/>
</dbReference>
<dbReference type="AlphaFoldDB" id="A0A6V7XUB7"/>
<feature type="domain" description="RlpA-like protein double-psi beta-barrel" evidence="3">
    <location>
        <begin position="32"/>
        <end position="124"/>
    </location>
</feature>
<dbReference type="Proteomes" id="UP000580250">
    <property type="component" value="Unassembled WGS sequence"/>
</dbReference>
<evidence type="ECO:0000256" key="1">
    <source>
        <dbReference type="ARBA" id="ARBA00022729"/>
    </source>
</evidence>
<name>A0A6V7XUB7_MELEN</name>
<dbReference type="Gene3D" id="2.40.40.10">
    <property type="entry name" value="RlpA-like domain"/>
    <property type="match status" value="1"/>
</dbReference>
<keyword evidence="1" id="KW-0732">Signal</keyword>
<dbReference type="GO" id="GO:0004867">
    <property type="term" value="F:serine-type endopeptidase inhibitor activity"/>
    <property type="evidence" value="ECO:0007669"/>
    <property type="project" value="InterPro"/>
</dbReference>
<dbReference type="SUPFAM" id="SSF50685">
    <property type="entry name" value="Barwin-like endoglucanases"/>
    <property type="match status" value="1"/>
</dbReference>
<dbReference type="InterPro" id="IPR048197">
    <property type="entry name" value="Papain_inhib"/>
</dbReference>
<dbReference type="InterPro" id="IPR036908">
    <property type="entry name" value="RlpA-like_sf"/>
</dbReference>
<protein>
    <recommendedName>
        <fullName evidence="3">RlpA-like protein double-psi beta-barrel domain-containing protein</fullName>
    </recommendedName>
</protein>
<evidence type="ECO:0000256" key="2">
    <source>
        <dbReference type="SAM" id="Phobius"/>
    </source>
</evidence>
<evidence type="ECO:0000313" key="5">
    <source>
        <dbReference type="Proteomes" id="UP000580250"/>
    </source>
</evidence>
<evidence type="ECO:0000259" key="3">
    <source>
        <dbReference type="Pfam" id="PF03330"/>
    </source>
</evidence>
<dbReference type="PANTHER" id="PTHR31836">
    <property type="match status" value="1"/>
</dbReference>
<dbReference type="InterPro" id="IPR051477">
    <property type="entry name" value="Expansin_CellWall"/>
</dbReference>
<organism evidence="4 5">
    <name type="scientific">Meloidogyne enterolobii</name>
    <name type="common">Root-knot nematode worm</name>
    <name type="synonym">Meloidogyne mayaguensis</name>
    <dbReference type="NCBI Taxonomy" id="390850"/>
    <lineage>
        <taxon>Eukaryota</taxon>
        <taxon>Metazoa</taxon>
        <taxon>Ecdysozoa</taxon>
        <taxon>Nematoda</taxon>
        <taxon>Chromadorea</taxon>
        <taxon>Rhabditida</taxon>
        <taxon>Tylenchina</taxon>
        <taxon>Tylenchomorpha</taxon>
        <taxon>Tylenchoidea</taxon>
        <taxon>Meloidogynidae</taxon>
        <taxon>Meloidogyninae</taxon>
        <taxon>Meloidogyne</taxon>
    </lineage>
</organism>
<dbReference type="EMBL" id="CAJEWN010002272">
    <property type="protein sequence ID" value="CAD2202874.1"/>
    <property type="molecule type" value="Genomic_DNA"/>
</dbReference>
<dbReference type="GO" id="GO:0004869">
    <property type="term" value="F:cysteine-type endopeptidase inhibitor activity"/>
    <property type="evidence" value="ECO:0007669"/>
    <property type="project" value="InterPro"/>
</dbReference>
<keyword evidence="2" id="KW-0812">Transmembrane</keyword>